<dbReference type="FunFam" id="2.40.50.140:FF:000012">
    <property type="entry name" value="DNA ligase"/>
    <property type="match status" value="1"/>
</dbReference>
<keyword evidence="12 15" id="KW-0464">Manganese</keyword>
<feature type="binding site" evidence="15">
    <location>
        <position position="182"/>
    </location>
    <ligand>
        <name>NAD(+)</name>
        <dbReference type="ChEBI" id="CHEBI:57540"/>
    </ligand>
</feature>
<dbReference type="NCBIfam" id="NF005932">
    <property type="entry name" value="PRK07956.1"/>
    <property type="match status" value="1"/>
</dbReference>
<dbReference type="Gene3D" id="2.40.50.140">
    <property type="entry name" value="Nucleic acid-binding proteins"/>
    <property type="match status" value="1"/>
</dbReference>
<dbReference type="FunFam" id="1.10.150.20:FF:000006">
    <property type="entry name" value="DNA ligase"/>
    <property type="match status" value="1"/>
</dbReference>
<dbReference type="InterPro" id="IPR010994">
    <property type="entry name" value="RuvA_2-like"/>
</dbReference>
<dbReference type="EMBL" id="AP018449">
    <property type="protein sequence ID" value="BBB92375.1"/>
    <property type="molecule type" value="Genomic_DNA"/>
</dbReference>
<dbReference type="PIRSF" id="PIRSF001604">
    <property type="entry name" value="LigA"/>
    <property type="match status" value="1"/>
</dbReference>
<organism evidence="18 19">
    <name type="scientific">Methylomusa anaerophila</name>
    <dbReference type="NCBI Taxonomy" id="1930071"/>
    <lineage>
        <taxon>Bacteria</taxon>
        <taxon>Bacillati</taxon>
        <taxon>Bacillota</taxon>
        <taxon>Negativicutes</taxon>
        <taxon>Selenomonadales</taxon>
        <taxon>Sporomusaceae</taxon>
        <taxon>Methylomusa</taxon>
    </lineage>
</organism>
<dbReference type="Gene3D" id="3.30.470.30">
    <property type="entry name" value="DNA ligase/mRNA capping enzyme"/>
    <property type="match status" value="1"/>
</dbReference>
<dbReference type="HAMAP" id="MF_01588">
    <property type="entry name" value="DNA_ligase_A"/>
    <property type="match status" value="1"/>
</dbReference>
<evidence type="ECO:0000256" key="2">
    <source>
        <dbReference type="ARBA" id="ARBA00012722"/>
    </source>
</evidence>
<dbReference type="InterPro" id="IPR013839">
    <property type="entry name" value="DNAligase_adenylation"/>
</dbReference>
<feature type="binding site" evidence="15">
    <location>
        <begin position="40"/>
        <end position="44"/>
    </location>
    <ligand>
        <name>NAD(+)</name>
        <dbReference type="ChEBI" id="CHEBI:57540"/>
    </ligand>
</feature>
<dbReference type="FunFam" id="3.30.470.30:FF:000001">
    <property type="entry name" value="DNA ligase"/>
    <property type="match status" value="1"/>
</dbReference>
<keyword evidence="5 15" id="KW-0235">DNA replication</keyword>
<feature type="binding site" evidence="15">
    <location>
        <position position="416"/>
    </location>
    <ligand>
        <name>Zn(2+)</name>
        <dbReference type="ChEBI" id="CHEBI:29105"/>
    </ligand>
</feature>
<evidence type="ECO:0000256" key="4">
    <source>
        <dbReference type="ARBA" id="ARBA00022598"/>
    </source>
</evidence>
<dbReference type="SMART" id="SM00532">
    <property type="entry name" value="LIGANc"/>
    <property type="match status" value="1"/>
</dbReference>
<sequence length="677" mass="74374">MADTIPIKVENAQAEVERLRKLIHYHNHRYYVLDSPEISDTEFDRLLRQLINIETAYPELITPDSPTQRVGGAPAEGFERIAHVTPMMSLGNAFSAEELRAFDARVKSGLGAGQVEYVVELKIDGLAINLIYEKGRLVRGATRGDGSYGEDVTTNIRTIRAIPLVLGDNGNGIPLLLEVRGEVYMPRKEFDRLNTERDAAGEPLMANPRNAAAGSLRQLDPKITAGRALDIFVYGLGVREGFQVGTHAQTLEELSRLGFKINPHYRVFNNMDAVIEYCRSWEEQRVDLSYDIDGLVIKVNRLESQEQLGSTAKEPRWAIAFKFPAEQAVTVVEDIFVRVGRTGAITPTAILRPVRLAGSTVSKATLHNADYISEKDIRIGDTVIIHKAGEIIPEVIAVIPSRRTGNERQFTMPALCPDCSGPVVREPGEVAYKCVNPHCPALLREGLIHFVSRDAMNIEGLGPAVITALFDRGLIKDAADLYHLEASTLAEMERMGDKSAWNLVAAIAKSKEAGLARVLFALGIRYVGAKASQILGRHFANIDAIKTATRDDLLTIDEIGPKIAESIVTYFADSKNLRFIEKLRAAGVKLTEERPDTGEQQLTGKTFVLTGTLTMPRKEAETLIEHMGGKVSAAVSKKTDYVVAGSEAGSKLDKAIQLGITVLNEEEFKRLVAGSLR</sequence>
<dbReference type="PROSITE" id="PS01055">
    <property type="entry name" value="DNA_LIGASE_N1"/>
    <property type="match status" value="1"/>
</dbReference>
<dbReference type="SMART" id="SM00292">
    <property type="entry name" value="BRCT"/>
    <property type="match status" value="1"/>
</dbReference>
<feature type="binding site" evidence="15">
    <location>
        <position position="322"/>
    </location>
    <ligand>
        <name>NAD(+)</name>
        <dbReference type="ChEBI" id="CHEBI:57540"/>
    </ligand>
</feature>
<dbReference type="GO" id="GO:0006260">
    <property type="term" value="P:DNA replication"/>
    <property type="evidence" value="ECO:0007669"/>
    <property type="project" value="UniProtKB-KW"/>
</dbReference>
<dbReference type="GO" id="GO:0005829">
    <property type="term" value="C:cytosol"/>
    <property type="evidence" value="ECO:0007669"/>
    <property type="project" value="TreeGrafter"/>
</dbReference>
<dbReference type="KEGG" id="mana:MAMMFC1_03068"/>
<dbReference type="OrthoDB" id="9759736at2"/>
<comment type="catalytic activity">
    <reaction evidence="13 15 16">
        <text>NAD(+) + (deoxyribonucleotide)n-3'-hydroxyl + 5'-phospho-(deoxyribonucleotide)m = (deoxyribonucleotide)n+m + AMP + beta-nicotinamide D-nucleotide.</text>
        <dbReference type="EC" id="6.5.1.2"/>
    </reaction>
</comment>
<dbReference type="InterPro" id="IPR004149">
    <property type="entry name" value="Znf_DNAligase_C4"/>
</dbReference>
<feature type="active site" description="N6-AMP-lysine intermediate" evidence="15">
    <location>
        <position position="122"/>
    </location>
</feature>
<feature type="domain" description="BRCT" evidence="17">
    <location>
        <begin position="597"/>
        <end position="666"/>
    </location>
</feature>
<keyword evidence="19" id="KW-1185">Reference proteome</keyword>
<keyword evidence="6 15" id="KW-0479">Metal-binding</keyword>
<evidence type="ECO:0000256" key="8">
    <source>
        <dbReference type="ARBA" id="ARBA00022833"/>
    </source>
</evidence>
<protein>
    <recommendedName>
        <fullName evidence="3 15">DNA ligase</fullName>
        <ecNumber evidence="2 15">6.5.1.2</ecNumber>
    </recommendedName>
    <alternativeName>
        <fullName evidence="15">Polydeoxyribonucleotide synthase [NAD(+)]</fullName>
    </alternativeName>
</protein>
<dbReference type="InterPro" id="IPR003583">
    <property type="entry name" value="Hlx-hairpin-Hlx_DNA-bd_motif"/>
</dbReference>
<evidence type="ECO:0000313" key="19">
    <source>
        <dbReference type="Proteomes" id="UP000276437"/>
    </source>
</evidence>
<evidence type="ECO:0000259" key="17">
    <source>
        <dbReference type="PROSITE" id="PS50172"/>
    </source>
</evidence>
<evidence type="ECO:0000256" key="13">
    <source>
        <dbReference type="ARBA" id="ARBA00034005"/>
    </source>
</evidence>
<dbReference type="Pfam" id="PF00533">
    <property type="entry name" value="BRCT"/>
    <property type="match status" value="1"/>
</dbReference>
<dbReference type="PROSITE" id="PS01056">
    <property type="entry name" value="DNA_LIGASE_N2"/>
    <property type="match status" value="1"/>
</dbReference>
<feature type="binding site" evidence="15">
    <location>
        <begin position="89"/>
        <end position="90"/>
    </location>
    <ligand>
        <name>NAD(+)</name>
        <dbReference type="ChEBI" id="CHEBI:57540"/>
    </ligand>
</feature>
<evidence type="ECO:0000256" key="6">
    <source>
        <dbReference type="ARBA" id="ARBA00022723"/>
    </source>
</evidence>
<dbReference type="CDD" id="cd17748">
    <property type="entry name" value="BRCT_DNA_ligase_like"/>
    <property type="match status" value="1"/>
</dbReference>
<evidence type="ECO:0000256" key="3">
    <source>
        <dbReference type="ARBA" id="ARBA00013308"/>
    </source>
</evidence>
<keyword evidence="10 15" id="KW-0520">NAD</keyword>
<dbReference type="InterPro" id="IPR001357">
    <property type="entry name" value="BRCT_dom"/>
</dbReference>
<dbReference type="Gene3D" id="6.20.10.30">
    <property type="match status" value="1"/>
</dbReference>
<dbReference type="SUPFAM" id="SSF50249">
    <property type="entry name" value="Nucleic acid-binding proteins"/>
    <property type="match status" value="1"/>
</dbReference>
<dbReference type="InterPro" id="IPR001679">
    <property type="entry name" value="DNA_ligase"/>
</dbReference>
<dbReference type="FunFam" id="1.10.287.610:FF:000002">
    <property type="entry name" value="DNA ligase"/>
    <property type="match status" value="1"/>
</dbReference>
<dbReference type="InterPro" id="IPR036420">
    <property type="entry name" value="BRCT_dom_sf"/>
</dbReference>
<dbReference type="SMART" id="SM00278">
    <property type="entry name" value="HhH1"/>
    <property type="match status" value="3"/>
</dbReference>
<evidence type="ECO:0000256" key="1">
    <source>
        <dbReference type="ARBA" id="ARBA00004067"/>
    </source>
</evidence>
<dbReference type="InterPro" id="IPR033136">
    <property type="entry name" value="DNA_ligase_CS"/>
</dbReference>
<keyword evidence="4 15" id="KW-0436">Ligase</keyword>
<dbReference type="EC" id="6.5.1.2" evidence="2 15"/>
<dbReference type="RefSeq" id="WP_126309272.1">
    <property type="nucleotide sequence ID" value="NZ_AP018449.1"/>
</dbReference>
<dbReference type="NCBIfam" id="TIGR00575">
    <property type="entry name" value="dnlj"/>
    <property type="match status" value="1"/>
</dbReference>
<keyword evidence="9 15" id="KW-0460">Magnesium</keyword>
<dbReference type="CDD" id="cd00114">
    <property type="entry name" value="LIGANc"/>
    <property type="match status" value="1"/>
</dbReference>
<feature type="binding site" evidence="15">
    <location>
        <position position="120"/>
    </location>
    <ligand>
        <name>NAD(+)</name>
        <dbReference type="ChEBI" id="CHEBI:57540"/>
    </ligand>
</feature>
<feature type="binding site" evidence="15">
    <location>
        <position position="419"/>
    </location>
    <ligand>
        <name>Zn(2+)</name>
        <dbReference type="ChEBI" id="CHEBI:29105"/>
    </ligand>
</feature>
<evidence type="ECO:0000313" key="18">
    <source>
        <dbReference type="EMBL" id="BBB92375.1"/>
    </source>
</evidence>
<dbReference type="InterPro" id="IPR012340">
    <property type="entry name" value="NA-bd_OB-fold"/>
</dbReference>
<evidence type="ECO:0000256" key="16">
    <source>
        <dbReference type="RuleBase" id="RU000618"/>
    </source>
</evidence>
<dbReference type="PANTHER" id="PTHR23389:SF9">
    <property type="entry name" value="DNA LIGASE"/>
    <property type="match status" value="1"/>
</dbReference>
<dbReference type="SUPFAM" id="SSF47781">
    <property type="entry name" value="RuvA domain 2-like"/>
    <property type="match status" value="1"/>
</dbReference>
<keyword evidence="7 15" id="KW-0227">DNA damage</keyword>
<dbReference type="Proteomes" id="UP000276437">
    <property type="component" value="Chromosome"/>
</dbReference>
<evidence type="ECO:0000256" key="15">
    <source>
        <dbReference type="HAMAP-Rule" id="MF_01588"/>
    </source>
</evidence>
<feature type="binding site" evidence="15">
    <location>
        <position position="298"/>
    </location>
    <ligand>
        <name>NAD(+)</name>
        <dbReference type="ChEBI" id="CHEBI:57540"/>
    </ligand>
</feature>
<dbReference type="AlphaFoldDB" id="A0A348AMS7"/>
<dbReference type="Pfam" id="PF01653">
    <property type="entry name" value="DNA_ligase_aden"/>
    <property type="match status" value="1"/>
</dbReference>
<dbReference type="SUPFAM" id="SSF56091">
    <property type="entry name" value="DNA ligase/mRNA capping enzyme, catalytic domain"/>
    <property type="match status" value="1"/>
</dbReference>
<dbReference type="PROSITE" id="PS50172">
    <property type="entry name" value="BRCT"/>
    <property type="match status" value="1"/>
</dbReference>
<comment type="function">
    <text evidence="1 15">DNA ligase that catalyzes the formation of phosphodiester linkages between 5'-phosphoryl and 3'-hydroxyl groups in double-stranded DNA using NAD as a coenzyme and as the energy source for the reaction. It is essential for DNA replication and repair of damaged DNA.</text>
</comment>
<feature type="binding site" evidence="15">
    <location>
        <position position="143"/>
    </location>
    <ligand>
        <name>NAD(+)</name>
        <dbReference type="ChEBI" id="CHEBI:57540"/>
    </ligand>
</feature>
<dbReference type="GO" id="GO:0046872">
    <property type="term" value="F:metal ion binding"/>
    <property type="evidence" value="ECO:0007669"/>
    <property type="project" value="UniProtKB-KW"/>
</dbReference>
<dbReference type="GO" id="GO:0003677">
    <property type="term" value="F:DNA binding"/>
    <property type="evidence" value="ECO:0007669"/>
    <property type="project" value="InterPro"/>
</dbReference>
<proteinExistence type="inferred from homology"/>
<dbReference type="SUPFAM" id="SSF52113">
    <property type="entry name" value="BRCT domain"/>
    <property type="match status" value="1"/>
</dbReference>
<evidence type="ECO:0000256" key="5">
    <source>
        <dbReference type="ARBA" id="ARBA00022705"/>
    </source>
</evidence>
<dbReference type="GO" id="GO:0003911">
    <property type="term" value="F:DNA ligase (NAD+) activity"/>
    <property type="evidence" value="ECO:0007669"/>
    <property type="project" value="UniProtKB-UniRule"/>
</dbReference>
<dbReference type="InterPro" id="IPR004150">
    <property type="entry name" value="NAD_DNA_ligase_OB"/>
</dbReference>
<dbReference type="GO" id="GO:0006281">
    <property type="term" value="P:DNA repair"/>
    <property type="evidence" value="ECO:0007669"/>
    <property type="project" value="UniProtKB-KW"/>
</dbReference>
<keyword evidence="8 15" id="KW-0862">Zinc</keyword>
<dbReference type="InterPro" id="IPR041663">
    <property type="entry name" value="DisA/LigA_HHH"/>
</dbReference>
<evidence type="ECO:0000256" key="10">
    <source>
        <dbReference type="ARBA" id="ARBA00023027"/>
    </source>
</evidence>
<feature type="binding site" evidence="15">
    <location>
        <position position="439"/>
    </location>
    <ligand>
        <name>Zn(2+)</name>
        <dbReference type="ChEBI" id="CHEBI:29105"/>
    </ligand>
</feature>
<dbReference type="Pfam" id="PF03120">
    <property type="entry name" value="OB_DNA_ligase"/>
    <property type="match status" value="1"/>
</dbReference>
<dbReference type="Gene3D" id="1.10.287.610">
    <property type="entry name" value="Helix hairpin bin"/>
    <property type="match status" value="1"/>
</dbReference>
<comment type="similarity">
    <text evidence="14 15">Belongs to the NAD-dependent DNA ligase family. LigA subfamily.</text>
</comment>
<dbReference type="Gene3D" id="1.10.150.20">
    <property type="entry name" value="5' to 3' exonuclease, C-terminal subdomain"/>
    <property type="match status" value="2"/>
</dbReference>
<dbReference type="Gene3D" id="3.40.50.10190">
    <property type="entry name" value="BRCT domain"/>
    <property type="match status" value="1"/>
</dbReference>
<dbReference type="Pfam" id="PF03119">
    <property type="entry name" value="DNA_ligase_ZBD"/>
    <property type="match status" value="1"/>
</dbReference>
<reference evidence="18 19" key="1">
    <citation type="journal article" date="2018" name="Int. J. Syst. Evol. Microbiol.">
        <title>Methylomusa anaerophila gen. nov., sp. nov., an anaerobic methanol-utilizing bacterium isolated from a microbial fuel cell.</title>
        <authorList>
            <person name="Amano N."/>
            <person name="Yamamuro A."/>
            <person name="Miyahara M."/>
            <person name="Kouzuma A."/>
            <person name="Abe T."/>
            <person name="Watanabe K."/>
        </authorList>
    </citation>
    <scope>NUCLEOTIDE SEQUENCE [LARGE SCALE GENOMIC DNA]</scope>
    <source>
        <strain evidence="18 19">MMFC1</strain>
    </source>
</reference>
<dbReference type="Pfam" id="PF12826">
    <property type="entry name" value="HHH_2"/>
    <property type="match status" value="1"/>
</dbReference>
<evidence type="ECO:0000256" key="14">
    <source>
        <dbReference type="ARBA" id="ARBA00060881"/>
    </source>
</evidence>
<evidence type="ECO:0000256" key="12">
    <source>
        <dbReference type="ARBA" id="ARBA00023211"/>
    </source>
</evidence>
<dbReference type="InterPro" id="IPR018239">
    <property type="entry name" value="DNA_ligase_AS"/>
</dbReference>
<keyword evidence="11 15" id="KW-0234">DNA repair</keyword>
<feature type="binding site" evidence="15">
    <location>
        <position position="434"/>
    </location>
    <ligand>
        <name>Zn(2+)</name>
        <dbReference type="ChEBI" id="CHEBI:29105"/>
    </ligand>
</feature>
<evidence type="ECO:0000256" key="9">
    <source>
        <dbReference type="ARBA" id="ARBA00022842"/>
    </source>
</evidence>
<evidence type="ECO:0000256" key="11">
    <source>
        <dbReference type="ARBA" id="ARBA00023204"/>
    </source>
</evidence>
<accession>A0A348AMS7</accession>
<comment type="cofactor">
    <cofactor evidence="15">
        <name>Mg(2+)</name>
        <dbReference type="ChEBI" id="CHEBI:18420"/>
    </cofactor>
    <cofactor evidence="15">
        <name>Mn(2+)</name>
        <dbReference type="ChEBI" id="CHEBI:29035"/>
    </cofactor>
</comment>
<dbReference type="FunFam" id="1.10.150.20:FF:000007">
    <property type="entry name" value="DNA ligase"/>
    <property type="match status" value="1"/>
</dbReference>
<name>A0A348AMS7_9FIRM</name>
<dbReference type="Pfam" id="PF14520">
    <property type="entry name" value="HHH_5"/>
    <property type="match status" value="1"/>
</dbReference>
<evidence type="ECO:0000256" key="7">
    <source>
        <dbReference type="ARBA" id="ARBA00022763"/>
    </source>
</evidence>
<dbReference type="InterPro" id="IPR013840">
    <property type="entry name" value="DNAligase_N"/>
</dbReference>
<dbReference type="PANTHER" id="PTHR23389">
    <property type="entry name" value="CHROMOSOME TRANSMISSION FIDELITY FACTOR 18"/>
    <property type="match status" value="1"/>
</dbReference>
<gene>
    <name evidence="15 18" type="primary">ligA</name>
    <name evidence="18" type="ORF">MAMMFC1_03068</name>
</gene>